<dbReference type="PROSITE" id="PS51085">
    <property type="entry name" value="2FE2S_FER_2"/>
    <property type="match status" value="1"/>
</dbReference>
<dbReference type="InterPro" id="IPR036010">
    <property type="entry name" value="2Fe-2S_ferredoxin-like_sf"/>
</dbReference>
<dbReference type="CDD" id="cd00207">
    <property type="entry name" value="fer2"/>
    <property type="match status" value="1"/>
</dbReference>
<dbReference type="InterPro" id="IPR012292">
    <property type="entry name" value="Globin/Proto"/>
</dbReference>
<name>A0A1G5QDJ0_9GAMM</name>
<dbReference type="GO" id="GO:0020037">
    <property type="term" value="F:heme binding"/>
    <property type="evidence" value="ECO:0007669"/>
    <property type="project" value="InterPro"/>
</dbReference>
<dbReference type="CDD" id="cd00454">
    <property type="entry name" value="TrHb1_N"/>
    <property type="match status" value="1"/>
</dbReference>
<dbReference type="GO" id="GO:0046872">
    <property type="term" value="F:metal ion binding"/>
    <property type="evidence" value="ECO:0007669"/>
    <property type="project" value="UniProtKB-KW"/>
</dbReference>
<dbReference type="OrthoDB" id="9806195at2"/>
<dbReference type="GO" id="GO:0019825">
    <property type="term" value="F:oxygen binding"/>
    <property type="evidence" value="ECO:0007669"/>
    <property type="project" value="InterPro"/>
</dbReference>
<dbReference type="STRING" id="415747.SAMN03097708_01836"/>
<keyword evidence="3 5" id="KW-0479">Metal-binding</keyword>
<evidence type="ECO:0000313" key="8">
    <source>
        <dbReference type="Proteomes" id="UP000199648"/>
    </source>
</evidence>
<keyword evidence="1" id="KW-0813">Transport</keyword>
<dbReference type="EMBL" id="FMWD01000005">
    <property type="protein sequence ID" value="SCZ59309.1"/>
    <property type="molecule type" value="Genomic_DNA"/>
</dbReference>
<evidence type="ECO:0000256" key="5">
    <source>
        <dbReference type="PIRSR" id="PIRSR601486-1"/>
    </source>
</evidence>
<evidence type="ECO:0000259" key="6">
    <source>
        <dbReference type="PROSITE" id="PS51085"/>
    </source>
</evidence>
<reference evidence="7 8" key="1">
    <citation type="submission" date="2016-10" db="EMBL/GenBank/DDBJ databases">
        <authorList>
            <person name="de Groot N.N."/>
        </authorList>
    </citation>
    <scope>NUCLEOTIDE SEQUENCE [LARGE SCALE GENOMIC DNA]</scope>
    <source>
        <strain evidence="7 8">HLD2</strain>
    </source>
</reference>
<proteinExistence type="predicted"/>
<evidence type="ECO:0000313" key="7">
    <source>
        <dbReference type="EMBL" id="SCZ59309.1"/>
    </source>
</evidence>
<evidence type="ECO:0000256" key="3">
    <source>
        <dbReference type="ARBA" id="ARBA00022723"/>
    </source>
</evidence>
<dbReference type="InterPro" id="IPR009050">
    <property type="entry name" value="Globin-like_sf"/>
</dbReference>
<keyword evidence="2 5" id="KW-0349">Heme</keyword>
<keyword evidence="4 5" id="KW-0408">Iron</keyword>
<accession>A0A1G5QDJ0</accession>
<evidence type="ECO:0000256" key="1">
    <source>
        <dbReference type="ARBA" id="ARBA00022448"/>
    </source>
</evidence>
<dbReference type="InterPro" id="IPR012675">
    <property type="entry name" value="Beta-grasp_dom_sf"/>
</dbReference>
<gene>
    <name evidence="7" type="ORF">SAMN03097708_01836</name>
</gene>
<dbReference type="SUPFAM" id="SSF46458">
    <property type="entry name" value="Globin-like"/>
    <property type="match status" value="1"/>
</dbReference>
<dbReference type="Proteomes" id="UP000199648">
    <property type="component" value="Unassembled WGS sequence"/>
</dbReference>
<keyword evidence="8" id="KW-1185">Reference proteome</keyword>
<protein>
    <submittedName>
        <fullName evidence="7">Truncated hemoglobin YjbI</fullName>
    </submittedName>
</protein>
<organism evidence="7 8">
    <name type="scientific">Thiohalomonas denitrificans</name>
    <dbReference type="NCBI Taxonomy" id="415747"/>
    <lineage>
        <taxon>Bacteria</taxon>
        <taxon>Pseudomonadati</taxon>
        <taxon>Pseudomonadota</taxon>
        <taxon>Gammaproteobacteria</taxon>
        <taxon>Thiohalomonadales</taxon>
        <taxon>Thiohalomonadaceae</taxon>
        <taxon>Thiohalomonas</taxon>
    </lineage>
</organism>
<evidence type="ECO:0000256" key="2">
    <source>
        <dbReference type="ARBA" id="ARBA00022617"/>
    </source>
</evidence>
<dbReference type="Gene3D" id="3.10.20.30">
    <property type="match status" value="1"/>
</dbReference>
<dbReference type="Pfam" id="PF00111">
    <property type="entry name" value="Fer2"/>
    <property type="match status" value="1"/>
</dbReference>
<evidence type="ECO:0000256" key="4">
    <source>
        <dbReference type="ARBA" id="ARBA00023004"/>
    </source>
</evidence>
<dbReference type="AlphaFoldDB" id="A0A1G5QDJ0"/>
<dbReference type="SUPFAM" id="SSF54292">
    <property type="entry name" value="2Fe-2S ferredoxin-like"/>
    <property type="match status" value="1"/>
</dbReference>
<feature type="binding site" description="distal binding residue" evidence="5">
    <location>
        <position position="174"/>
    </location>
    <ligand>
        <name>heme</name>
        <dbReference type="ChEBI" id="CHEBI:30413"/>
    </ligand>
    <ligandPart>
        <name>Fe</name>
        <dbReference type="ChEBI" id="CHEBI:18248"/>
    </ligandPart>
</feature>
<dbReference type="Gene3D" id="1.10.490.10">
    <property type="entry name" value="Globins"/>
    <property type="match status" value="1"/>
</dbReference>
<dbReference type="GO" id="GO:0051536">
    <property type="term" value="F:iron-sulfur cluster binding"/>
    <property type="evidence" value="ECO:0007669"/>
    <property type="project" value="InterPro"/>
</dbReference>
<sequence length="288" mass="32145">MTLIEYNGDHYECRKGEVLLDALLRQGADVAFSCRNGICRVCLKRCTEGKIPPQAQQGLAPELCAAGEFMPCRCVPTNNMVITDSAAASAHSAPKKANSGPRLPDPDLWAALGNGVVLRQILEDFYTRVYGDERLSPFFKDTTKTRSVDKQYLFMRQLISGEKVFFGDRPKNGHHWMVISDELFDYRRDLMMECLGRSGLPDSLIARWMQIEDSFRDDIVKSKPHPKVIDGMEQPLDGFGEETLDVGSLCDACGEEIDPGVTVRYHLRLGTIYCPTCAHLTPTSMTTA</sequence>
<dbReference type="Pfam" id="PF01152">
    <property type="entry name" value="Bac_globin"/>
    <property type="match status" value="1"/>
</dbReference>
<dbReference type="InterPro" id="IPR001486">
    <property type="entry name" value="Hemoglobin_trunc"/>
</dbReference>
<feature type="domain" description="2Fe-2S ferredoxin-type" evidence="6">
    <location>
        <begin position="1"/>
        <end position="88"/>
    </location>
</feature>
<dbReference type="InterPro" id="IPR001041">
    <property type="entry name" value="2Fe-2S_ferredoxin-type"/>
</dbReference>
<dbReference type="RefSeq" id="WP_092995749.1">
    <property type="nucleotide sequence ID" value="NZ_FMWD01000005.1"/>
</dbReference>